<comment type="caution">
    <text evidence="2">The sequence shown here is derived from an EMBL/GenBank/DDBJ whole genome shotgun (WGS) entry which is preliminary data.</text>
</comment>
<dbReference type="OrthoDB" id="112777at2"/>
<evidence type="ECO:0000313" key="3">
    <source>
        <dbReference type="Proteomes" id="UP000281498"/>
    </source>
</evidence>
<dbReference type="Proteomes" id="UP000281498">
    <property type="component" value="Unassembled WGS sequence"/>
</dbReference>
<keyword evidence="3" id="KW-1185">Reference proteome</keyword>
<dbReference type="AlphaFoldDB" id="A0A3A9K3K0"/>
<dbReference type="PANTHER" id="PTHR43781">
    <property type="entry name" value="SACCHAROPINE DEHYDROGENASE"/>
    <property type="match status" value="1"/>
</dbReference>
<evidence type="ECO:0000259" key="1">
    <source>
        <dbReference type="Pfam" id="PF03435"/>
    </source>
</evidence>
<accession>A0A3A9K3K0</accession>
<gene>
    <name evidence="2" type="ORF">CR203_18630</name>
</gene>
<dbReference type="Pfam" id="PF03435">
    <property type="entry name" value="Sacchrp_dh_NADP"/>
    <property type="match status" value="1"/>
</dbReference>
<dbReference type="RefSeq" id="WP_110937869.1">
    <property type="nucleotide sequence ID" value="NZ_KZ614147.1"/>
</dbReference>
<evidence type="ECO:0000313" key="2">
    <source>
        <dbReference type="EMBL" id="RKL65868.1"/>
    </source>
</evidence>
<dbReference type="SUPFAM" id="SSF51735">
    <property type="entry name" value="NAD(P)-binding Rossmann-fold domains"/>
    <property type="match status" value="1"/>
</dbReference>
<protein>
    <recommendedName>
        <fullName evidence="1">Saccharopine dehydrogenase NADP binding domain-containing protein</fullName>
    </recommendedName>
</protein>
<dbReference type="EMBL" id="PDOE01000011">
    <property type="protein sequence ID" value="RKL65868.1"/>
    <property type="molecule type" value="Genomic_DNA"/>
</dbReference>
<reference evidence="2 3" key="1">
    <citation type="submission" date="2017-10" db="EMBL/GenBank/DDBJ databases">
        <title>Bacillus sp. nov., a halophilic bacterium isolated from a Keqin Lake.</title>
        <authorList>
            <person name="Wang H."/>
        </authorList>
    </citation>
    <scope>NUCLEOTIDE SEQUENCE [LARGE SCALE GENOMIC DNA]</scope>
    <source>
        <strain evidence="2 3">KCTC 13187</strain>
    </source>
</reference>
<organism evidence="2 3">
    <name type="scientific">Salipaludibacillus neizhouensis</name>
    <dbReference type="NCBI Taxonomy" id="885475"/>
    <lineage>
        <taxon>Bacteria</taxon>
        <taxon>Bacillati</taxon>
        <taxon>Bacillota</taxon>
        <taxon>Bacilli</taxon>
        <taxon>Bacillales</taxon>
        <taxon>Bacillaceae</taxon>
    </lineage>
</organism>
<sequence length="346" mass="36270">MSLDSYVTLSHSGAKILIYGASGYTGKLISARAQQAGLDFEIAGRSEASVSALARSLGVSYRIFAVEDAQALRSALKGVTAILNCAGPFAVTARPIMEACIDSGVHYLDITAEFKVYELAQSLSKKAAAASVMLLPGVGWDVVPSDCLAVYTASKVDKPRRLRIALEVAGAMSRGSATSAGEILSVGLLVRSEGKLVAAPNADTSVFDFGEGNVECARLSFGDLVTAWASTNIPNIEMFVHVKGDAFPEGDLSLLPDGPTPEERDANRAKVVAEVTGEDGSIARARIETVNGYSYTALSSVEAARRVHAGHFLPGFQTPASAFGAEFAASIPDTRIIDLDPIVPSR</sequence>
<dbReference type="PANTHER" id="PTHR43781:SF1">
    <property type="entry name" value="SACCHAROPINE DEHYDROGENASE"/>
    <property type="match status" value="1"/>
</dbReference>
<feature type="domain" description="Saccharopine dehydrogenase NADP binding" evidence="1">
    <location>
        <begin position="16"/>
        <end position="134"/>
    </location>
</feature>
<name>A0A3A9K3K0_9BACI</name>
<dbReference type="InterPro" id="IPR036291">
    <property type="entry name" value="NAD(P)-bd_dom_sf"/>
</dbReference>
<dbReference type="Gene3D" id="3.40.50.720">
    <property type="entry name" value="NAD(P)-binding Rossmann-like Domain"/>
    <property type="match status" value="1"/>
</dbReference>
<proteinExistence type="predicted"/>
<dbReference type="InterPro" id="IPR005097">
    <property type="entry name" value="Sacchrp_dh_NADP-bd"/>
</dbReference>